<evidence type="ECO:0000313" key="2">
    <source>
        <dbReference type="EMBL" id="MBC8767960.1"/>
    </source>
</evidence>
<proteinExistence type="predicted"/>
<sequence>MKNLNQLNQLFVFVLLVLLTPCLALAQAEKNQAYYVHEDQVKPSMMQKYNEVSKDFKEACKKHNLQDISWQVASTDTGRYFNISPIENMAELDKNVMAPLSEKMGEEAFRNLFKRYNECYDKHGDYMIYLNKELTYMPEGISTTTEGQNYRKWHFLHVTPSNIQNLKGKLKELKALYTSKGSKEYYRIYHNGFGSMGDYYLAVISAVDAEDYAKKSKENEALLGEEGKKLFDEVFSYVLKYETETGQMHPDLAYTPSK</sequence>
<keyword evidence="3" id="KW-1185">Reference proteome</keyword>
<feature type="signal peptide" evidence="1">
    <location>
        <begin position="1"/>
        <end position="26"/>
    </location>
</feature>
<dbReference type="RefSeq" id="WP_187583308.1">
    <property type="nucleotide sequence ID" value="NZ_JACLHY010000006.1"/>
</dbReference>
<name>A0ABR7QLB1_9FLAO</name>
<gene>
    <name evidence="2" type="ORF">H4O18_08150</name>
</gene>
<protein>
    <recommendedName>
        <fullName evidence="4">Secreted protein</fullName>
    </recommendedName>
</protein>
<evidence type="ECO:0000256" key="1">
    <source>
        <dbReference type="SAM" id="SignalP"/>
    </source>
</evidence>
<keyword evidence="1" id="KW-0732">Signal</keyword>
<comment type="caution">
    <text evidence="2">The sequence shown here is derived from an EMBL/GenBank/DDBJ whole genome shotgun (WGS) entry which is preliminary data.</text>
</comment>
<dbReference type="EMBL" id="JACLHY010000006">
    <property type="protein sequence ID" value="MBC8767960.1"/>
    <property type="molecule type" value="Genomic_DNA"/>
</dbReference>
<organism evidence="2 3">
    <name type="scientific">Arenibacter arenosicollis</name>
    <dbReference type="NCBI Taxonomy" id="2762274"/>
    <lineage>
        <taxon>Bacteria</taxon>
        <taxon>Pseudomonadati</taxon>
        <taxon>Bacteroidota</taxon>
        <taxon>Flavobacteriia</taxon>
        <taxon>Flavobacteriales</taxon>
        <taxon>Flavobacteriaceae</taxon>
        <taxon>Arenibacter</taxon>
    </lineage>
</organism>
<dbReference type="Proteomes" id="UP000618952">
    <property type="component" value="Unassembled WGS sequence"/>
</dbReference>
<reference evidence="2 3" key="1">
    <citation type="submission" date="2020-08" db="EMBL/GenBank/DDBJ databases">
        <title>Arenibacter gaetbuli sp. nov., isolated from a sand dune.</title>
        <authorList>
            <person name="Park S."/>
            <person name="Yoon J.-H."/>
        </authorList>
    </citation>
    <scope>NUCLEOTIDE SEQUENCE [LARGE SCALE GENOMIC DNA]</scope>
    <source>
        <strain evidence="2 3">BSSL-BM3</strain>
    </source>
</reference>
<feature type="chain" id="PRO_5046736179" description="Secreted protein" evidence="1">
    <location>
        <begin position="27"/>
        <end position="258"/>
    </location>
</feature>
<accession>A0ABR7QLB1</accession>
<evidence type="ECO:0008006" key="4">
    <source>
        <dbReference type="Google" id="ProtNLM"/>
    </source>
</evidence>
<evidence type="ECO:0000313" key="3">
    <source>
        <dbReference type="Proteomes" id="UP000618952"/>
    </source>
</evidence>